<evidence type="ECO:0000313" key="2">
    <source>
        <dbReference type="EMBL" id="KAK6751438.1"/>
    </source>
</evidence>
<dbReference type="SUPFAM" id="SSF57302">
    <property type="entry name" value="Snake toxin-like"/>
    <property type="match status" value="1"/>
</dbReference>
<reference evidence="2 3" key="1">
    <citation type="submission" date="2023-08" db="EMBL/GenBank/DDBJ databases">
        <title>A Necator americanus chromosomal reference genome.</title>
        <authorList>
            <person name="Ilik V."/>
            <person name="Petrzelkova K.J."/>
            <person name="Pardy F."/>
            <person name="Fuh T."/>
            <person name="Niatou-Singa F.S."/>
            <person name="Gouil Q."/>
            <person name="Baker L."/>
            <person name="Ritchie M.E."/>
            <person name="Jex A.R."/>
            <person name="Gazzola D."/>
            <person name="Li H."/>
            <person name="Toshio Fujiwara R."/>
            <person name="Zhan B."/>
            <person name="Aroian R.V."/>
            <person name="Pafco B."/>
            <person name="Schwarz E.M."/>
        </authorList>
    </citation>
    <scope>NUCLEOTIDE SEQUENCE [LARGE SCALE GENOMIC DNA]</scope>
    <source>
        <strain evidence="2 3">Aroian</strain>
        <tissue evidence="2">Whole animal</tissue>
    </source>
</reference>
<dbReference type="InterPro" id="IPR045860">
    <property type="entry name" value="Snake_toxin-like_sf"/>
</dbReference>
<evidence type="ECO:0000313" key="3">
    <source>
        <dbReference type="Proteomes" id="UP001303046"/>
    </source>
</evidence>
<accession>A0ABR1DLW2</accession>
<gene>
    <name evidence="2" type="primary">Necator_chrIV.g16354</name>
    <name evidence="2" type="ORF">RB195_003058</name>
</gene>
<dbReference type="Proteomes" id="UP001303046">
    <property type="component" value="Unassembled WGS sequence"/>
</dbReference>
<sequence length="109" mass="11613">MSSFRTIALLFAIVSISSAMKCYSEVVNSGKPSKSDDCNGQYCTKIEMKVGGNSAIAYGCDQTQLCKSNGCFTDYGGSKVCCCSGDRCNSSSKLSSILALFPIVIYKLL</sequence>
<keyword evidence="3" id="KW-1185">Reference proteome</keyword>
<proteinExistence type="predicted"/>
<feature type="signal peptide" evidence="1">
    <location>
        <begin position="1"/>
        <end position="19"/>
    </location>
</feature>
<evidence type="ECO:0008006" key="4">
    <source>
        <dbReference type="Google" id="ProtNLM"/>
    </source>
</evidence>
<dbReference type="PANTHER" id="PTHR34721">
    <property type="entry name" value="PROTEIN CBG09734"/>
    <property type="match status" value="1"/>
</dbReference>
<keyword evidence="1" id="KW-0732">Signal</keyword>
<feature type="chain" id="PRO_5047247592" description="ET module" evidence="1">
    <location>
        <begin position="20"/>
        <end position="109"/>
    </location>
</feature>
<protein>
    <recommendedName>
        <fullName evidence="4">ET module</fullName>
    </recommendedName>
</protein>
<comment type="caution">
    <text evidence="2">The sequence shown here is derived from an EMBL/GenBank/DDBJ whole genome shotgun (WGS) entry which is preliminary data.</text>
</comment>
<name>A0ABR1DLW2_NECAM</name>
<dbReference type="PANTHER" id="PTHR34721:SF11">
    <property type="entry name" value="ACTIVIN_RECP DOMAIN-CONTAINING PROTEIN"/>
    <property type="match status" value="1"/>
</dbReference>
<dbReference type="EMBL" id="JAVFWL010000004">
    <property type="protein sequence ID" value="KAK6751438.1"/>
    <property type="molecule type" value="Genomic_DNA"/>
</dbReference>
<organism evidence="2 3">
    <name type="scientific">Necator americanus</name>
    <name type="common">Human hookworm</name>
    <dbReference type="NCBI Taxonomy" id="51031"/>
    <lineage>
        <taxon>Eukaryota</taxon>
        <taxon>Metazoa</taxon>
        <taxon>Ecdysozoa</taxon>
        <taxon>Nematoda</taxon>
        <taxon>Chromadorea</taxon>
        <taxon>Rhabditida</taxon>
        <taxon>Rhabditina</taxon>
        <taxon>Rhabditomorpha</taxon>
        <taxon>Strongyloidea</taxon>
        <taxon>Ancylostomatidae</taxon>
        <taxon>Bunostominae</taxon>
        <taxon>Necator</taxon>
    </lineage>
</organism>
<evidence type="ECO:0000256" key="1">
    <source>
        <dbReference type="SAM" id="SignalP"/>
    </source>
</evidence>